<dbReference type="EMBL" id="JACHXP010000004">
    <property type="protein sequence ID" value="MBB3189911.1"/>
    <property type="molecule type" value="Genomic_DNA"/>
</dbReference>
<gene>
    <name evidence="3" type="ORF">FHR94_001135</name>
</gene>
<proteinExistence type="predicted"/>
<dbReference type="RefSeq" id="WP_183324657.1">
    <property type="nucleotide sequence ID" value="NZ_JACHXP010000004.1"/>
</dbReference>
<keyword evidence="2" id="KW-0812">Transmembrane</keyword>
<evidence type="ECO:0008006" key="5">
    <source>
        <dbReference type="Google" id="ProtNLM"/>
    </source>
</evidence>
<comment type="caution">
    <text evidence="3">The sequence shown here is derived from an EMBL/GenBank/DDBJ whole genome shotgun (WGS) entry which is preliminary data.</text>
</comment>
<keyword evidence="4" id="KW-1185">Reference proteome</keyword>
<keyword evidence="2" id="KW-1133">Transmembrane helix</keyword>
<evidence type="ECO:0000313" key="4">
    <source>
        <dbReference type="Proteomes" id="UP000547614"/>
    </source>
</evidence>
<evidence type="ECO:0000256" key="1">
    <source>
        <dbReference type="SAM" id="MobiDB-lite"/>
    </source>
</evidence>
<organism evidence="3 4">
    <name type="scientific">Halomonas cerina</name>
    <dbReference type="NCBI Taxonomy" id="447424"/>
    <lineage>
        <taxon>Bacteria</taxon>
        <taxon>Pseudomonadati</taxon>
        <taxon>Pseudomonadota</taxon>
        <taxon>Gammaproteobacteria</taxon>
        <taxon>Oceanospirillales</taxon>
        <taxon>Halomonadaceae</taxon>
        <taxon>Halomonas</taxon>
    </lineage>
</organism>
<evidence type="ECO:0000256" key="2">
    <source>
        <dbReference type="SAM" id="Phobius"/>
    </source>
</evidence>
<dbReference type="AlphaFoldDB" id="A0A839V426"/>
<dbReference type="Proteomes" id="UP000547614">
    <property type="component" value="Unassembled WGS sequence"/>
</dbReference>
<name>A0A839V426_9GAMM</name>
<dbReference type="NCBIfam" id="NF033632">
    <property type="entry name" value="SLATT_4"/>
    <property type="match status" value="1"/>
</dbReference>
<keyword evidence="2" id="KW-0472">Membrane</keyword>
<feature type="transmembrane region" description="Helical" evidence="2">
    <location>
        <begin position="63"/>
        <end position="81"/>
    </location>
</feature>
<feature type="region of interest" description="Disordered" evidence="1">
    <location>
        <begin position="140"/>
        <end position="169"/>
    </location>
</feature>
<sequence>MQHILEAVRREATDIEKEAMIAADAHFLAGWRWGKVHLMLGIPSTILAAVAGVSAFSELPAPLTAGVAMLVAALSALSTFLSPGDRAGAHRAASTTFSDIRRAASLLRDVDLPLVKEGDEAAARDLAGYLKELAQRITEAEQHAPPISATAKLKAEKRYRQQHMTGEEA</sequence>
<protein>
    <recommendedName>
        <fullName evidence="5">SLATT domain-containing protein</fullName>
    </recommendedName>
</protein>
<reference evidence="3 4" key="1">
    <citation type="submission" date="2020-08" db="EMBL/GenBank/DDBJ databases">
        <title>Genomic Encyclopedia of Type Strains, Phase III (KMG-III): the genomes of soil and plant-associated and newly described type strains.</title>
        <authorList>
            <person name="Whitman W."/>
        </authorList>
    </citation>
    <scope>NUCLEOTIDE SEQUENCE [LARGE SCALE GENOMIC DNA]</scope>
    <source>
        <strain evidence="3 4">CECT 7282</strain>
    </source>
</reference>
<accession>A0A839V426</accession>
<evidence type="ECO:0000313" key="3">
    <source>
        <dbReference type="EMBL" id="MBB3189911.1"/>
    </source>
</evidence>
<feature type="transmembrane region" description="Helical" evidence="2">
    <location>
        <begin position="36"/>
        <end position="57"/>
    </location>
</feature>